<accession>A0A3E1BQD0</accession>
<reference evidence="1 2" key="1">
    <citation type="submission" date="2017-03" db="EMBL/GenBank/DDBJ databases">
        <title>Genome analysis of Rhizobial strains effectives or ineffectives for nitrogen fixation isolated from bean seeds.</title>
        <authorList>
            <person name="Peralta H."/>
            <person name="Aguilar-Vera A."/>
            <person name="Mora Y."/>
            <person name="Vargas-Lagunas C."/>
            <person name="Girard L."/>
            <person name="Mora J."/>
        </authorList>
    </citation>
    <scope>NUCLEOTIDE SEQUENCE [LARGE SCALE GENOMIC DNA]</scope>
    <source>
        <strain evidence="1 2">CCGM5</strain>
    </source>
</reference>
<name>A0A3E1BQD0_RHILT</name>
<protein>
    <submittedName>
        <fullName evidence="1">Uncharacterized protein</fullName>
    </submittedName>
</protein>
<dbReference type="Proteomes" id="UP000256748">
    <property type="component" value="Unassembled WGS sequence"/>
</dbReference>
<gene>
    <name evidence="1" type="ORF">B5K10_09570</name>
</gene>
<dbReference type="AlphaFoldDB" id="A0A3E1BQD0"/>
<evidence type="ECO:0000313" key="1">
    <source>
        <dbReference type="EMBL" id="RFB95805.1"/>
    </source>
</evidence>
<sequence>MAILGFNLQKGELHFCLMDGTRADPRYLMHGRHRFEVDQPRPEMANFFKQTFNELIEAQQPQGLAYRLSMDGKKADQIAYLTFPFGILSLVAYERGLAIAQSTIHTFTKKALAHSGDKFTACDERIEDCPAAWPNAAKLAALAAWMSL</sequence>
<comment type="caution">
    <text evidence="1">The sequence shown here is derived from an EMBL/GenBank/DDBJ whole genome shotgun (WGS) entry which is preliminary data.</text>
</comment>
<proteinExistence type="predicted"/>
<dbReference type="RefSeq" id="WP_097535115.1">
    <property type="nucleotide sequence ID" value="NZ_KZ859521.1"/>
</dbReference>
<evidence type="ECO:0000313" key="2">
    <source>
        <dbReference type="Proteomes" id="UP000256748"/>
    </source>
</evidence>
<dbReference type="EMBL" id="NAOO01000010">
    <property type="protein sequence ID" value="RFB95805.1"/>
    <property type="molecule type" value="Genomic_DNA"/>
</dbReference>
<organism evidence="1 2">
    <name type="scientific">Rhizobium leguminosarum bv. trifolii</name>
    <dbReference type="NCBI Taxonomy" id="386"/>
    <lineage>
        <taxon>Bacteria</taxon>
        <taxon>Pseudomonadati</taxon>
        <taxon>Pseudomonadota</taxon>
        <taxon>Alphaproteobacteria</taxon>
        <taxon>Hyphomicrobiales</taxon>
        <taxon>Rhizobiaceae</taxon>
        <taxon>Rhizobium/Agrobacterium group</taxon>
        <taxon>Rhizobium</taxon>
    </lineage>
</organism>